<evidence type="ECO:0000256" key="1">
    <source>
        <dbReference type="SAM" id="Coils"/>
    </source>
</evidence>
<proteinExistence type="predicted"/>
<dbReference type="EMBL" id="CP021965">
    <property type="protein sequence ID" value="AWV32111.1"/>
    <property type="molecule type" value="Genomic_DNA"/>
</dbReference>
<name>A0AAD0KEY5_9BACL</name>
<evidence type="ECO:0000313" key="4">
    <source>
        <dbReference type="EMBL" id="AWV32111.1"/>
    </source>
</evidence>
<dbReference type="Proteomes" id="UP000249163">
    <property type="component" value="Chromosome"/>
</dbReference>
<reference evidence="4 5" key="1">
    <citation type="submission" date="2017-06" db="EMBL/GenBank/DDBJ databases">
        <title>Complete genome sequence of Paenibacillus odorifer CBA7130.</title>
        <authorList>
            <person name="Nam Y.-D."/>
            <person name="Kang J."/>
            <person name="Chung W.-H."/>
        </authorList>
    </citation>
    <scope>NUCLEOTIDE SEQUENCE [LARGE SCALE GENOMIC DNA]</scope>
    <source>
        <strain evidence="4 5">CBA7130</strain>
    </source>
</reference>
<keyword evidence="1" id="KW-0175">Coiled coil</keyword>
<gene>
    <name evidence="4" type="ORF">CD191_05465</name>
</gene>
<dbReference type="Gene3D" id="1.10.3950.10">
    <property type="entry name" value="putative ecf-type sigma factor negative effector from bacillus cereus"/>
    <property type="match status" value="2"/>
</dbReference>
<keyword evidence="2" id="KW-1133">Transmembrane helix</keyword>
<sequence>MLHCISFVRSQKIILFLRERWRTCMNFNEELRTVLQEEARNLSAPPELKEQILNQTETRLGGRRMKKWLVASLLAAALLIPTGAYAGYNYLADTLYGSQATAATIGVTQQQYDRLEAKLQSAKQSFNEEEFTRLMSLLEELGAYNLQMADADGVFHLEQLSAKDQKAYNDLQVELKPYFEKMNENEIPQAKAAVVDRDTFWNGLLEKAEQRLTKEEFAEIEHLINELQSYDAKVFDADGSVHMDRLSKEEIQNQEKLIEALGPYINKLDMMIKPSS</sequence>
<keyword evidence="2" id="KW-0472">Membrane</keyword>
<feature type="coiled-coil region" evidence="1">
    <location>
        <begin position="105"/>
        <end position="132"/>
    </location>
</feature>
<dbReference type="InterPro" id="IPR038267">
    <property type="entry name" value="ECF_sigma_eff"/>
</dbReference>
<feature type="domain" description="DUF3600" evidence="3">
    <location>
        <begin position="91"/>
        <end position="186"/>
    </location>
</feature>
<dbReference type="Pfam" id="PF12207">
    <property type="entry name" value="DUF3600"/>
    <property type="match status" value="1"/>
</dbReference>
<dbReference type="InterPro" id="IPR022019">
    <property type="entry name" value="DUF3600"/>
</dbReference>
<evidence type="ECO:0000313" key="5">
    <source>
        <dbReference type="Proteomes" id="UP000249163"/>
    </source>
</evidence>
<feature type="transmembrane region" description="Helical" evidence="2">
    <location>
        <begin position="68"/>
        <end position="88"/>
    </location>
</feature>
<accession>A0AAD0KEY5</accession>
<evidence type="ECO:0000259" key="3">
    <source>
        <dbReference type="Pfam" id="PF12207"/>
    </source>
</evidence>
<organism evidence="4 5">
    <name type="scientific">Paenibacillus odorifer</name>
    <dbReference type="NCBI Taxonomy" id="189426"/>
    <lineage>
        <taxon>Bacteria</taxon>
        <taxon>Bacillati</taxon>
        <taxon>Bacillota</taxon>
        <taxon>Bacilli</taxon>
        <taxon>Bacillales</taxon>
        <taxon>Paenibacillaceae</taxon>
        <taxon>Paenibacillus</taxon>
    </lineage>
</organism>
<evidence type="ECO:0000256" key="2">
    <source>
        <dbReference type="SAM" id="Phobius"/>
    </source>
</evidence>
<dbReference type="AlphaFoldDB" id="A0AAD0KEY5"/>
<keyword evidence="2" id="KW-0812">Transmembrane</keyword>
<protein>
    <submittedName>
        <fullName evidence="4">DUF3600 domain-containing protein</fullName>
    </submittedName>
</protein>